<dbReference type="Gene3D" id="1.10.730.10">
    <property type="entry name" value="Isoleucyl-tRNA Synthetase, Domain 1"/>
    <property type="match status" value="1"/>
</dbReference>
<keyword evidence="19" id="KW-1185">Reference proteome</keyword>
<feature type="domain" description="Methionyl/Valyl/Leucyl/Isoleucyl-tRNA synthetase anticodon-binding" evidence="17">
    <location>
        <begin position="723"/>
        <end position="870"/>
    </location>
</feature>
<sequence length="1002" mass="115657">MLRMNITFRKRTKFPSLYKGCRRLHITPLLKLVEKASSYDPIAIEKDWYKIWERDKLFTPDLSKDVDPSKVFCIAAPPPNVTGALHIGHALTISLQDSLIRYNRMLGKTVLFLPGFDHAGIATQSVVEKQLYKNEHKTRYDYGREQFIEKVWEWKDVYHSKIKDQIKKMGGSYDWSREAFTLDPKLSNAVTEAFVRLHDEGVIYRDSKLINWCVKLNTAISNLEVENKEIQGKTFLKVPNYDKPIAFGIMTSIAYEVVDKDGSKIGDKLIISTTRPETIFGDTAIAVHPDDIRYENLHGKFVKHPLLDKNIPIIQDKEAVDIDFGTGAVKITPAHDLNDYKCGKRHNLPFVNIFTDDGFLNGNCGDGWKGMKRFDARTKVVEVLKEQGLLIGEKEHSMTIPICSRSGDIIEPLLKPQWWVSQESMANEAMKVVDSNEIKIQPRHSRDEYFRWLLKIDDWCISRQLWWGHRCPVYFIKIEGNSEKKMRHDNRYWVAGRNIEEAKQKALKKFPNSRFELEQDTDVLDTWFSSSLWPFSILGWPQKTKDMTTFYPFSLLETGWDILFFWVARMIIMGVKLTGSVPFKEVFCHPLVRDSQGRKMSKSLGNVIDPVDVINGASLRSLQEKLINGNLDSREIKMATKGLKESYPNGIPQCGTDALRFALCSYTSNDNSNDINLDIKKVETYRKFCNKMYQATNFALLKVKTESLIDTNIMSNKNQSINEKYILSKMNEASKNIAVAFEYRHFMNAVDIVYQFWYQICDHYIEYFKFISKTGSVEEIKSAEITLITVLDRGLRMIHPMMPFISEELWQKLPTVKDTKSICLAPYPIYEQNIADTYEMEAEKFSQILDVISESRGILNQYNILKNGKIFIEINEPILKTIFQKEDNYIENSIKMGIQRLVVTNNQKDIPEGCVSKSVNSCISIHLLVKGQIIDVQGDIKKLEKKIVKLSKKYESLLTVMNNKNYTKASATVRETNKTVVKDLKTQIQTFQMTANNLRKEL</sequence>
<evidence type="ECO:0000256" key="9">
    <source>
        <dbReference type="ARBA" id="ARBA00022917"/>
    </source>
</evidence>
<evidence type="ECO:0000256" key="6">
    <source>
        <dbReference type="ARBA" id="ARBA00022598"/>
    </source>
</evidence>
<dbReference type="HAMAP" id="MF_02004">
    <property type="entry name" value="Val_tRNA_synth_type1"/>
    <property type="match status" value="1"/>
</dbReference>
<dbReference type="FunFam" id="3.90.740.10:FF:000005">
    <property type="entry name" value="Valine--tRNA ligase, mitochondrial"/>
    <property type="match status" value="1"/>
</dbReference>
<evidence type="ECO:0000256" key="11">
    <source>
        <dbReference type="ARBA" id="ARBA00029936"/>
    </source>
</evidence>
<keyword evidence="9 14" id="KW-0648">Protein biosynthesis</keyword>
<dbReference type="InterPro" id="IPR033705">
    <property type="entry name" value="Anticodon_Ia_Val"/>
</dbReference>
<evidence type="ECO:0000256" key="1">
    <source>
        <dbReference type="ARBA" id="ARBA00004173"/>
    </source>
</evidence>
<feature type="coiled-coil region" evidence="15">
    <location>
        <begin position="933"/>
        <end position="1001"/>
    </location>
</feature>
<dbReference type="InterPro" id="IPR009080">
    <property type="entry name" value="tRNAsynth_Ia_anticodon-bd"/>
</dbReference>
<evidence type="ECO:0000256" key="4">
    <source>
        <dbReference type="ARBA" id="ARBA00013169"/>
    </source>
</evidence>
<dbReference type="PRINTS" id="PR00986">
    <property type="entry name" value="TRNASYNTHVAL"/>
</dbReference>
<dbReference type="PANTHER" id="PTHR11946:SF109">
    <property type="entry name" value="VALINE--TRNA LIGASE"/>
    <property type="match status" value="1"/>
</dbReference>
<dbReference type="Gene3D" id="3.40.50.620">
    <property type="entry name" value="HUPs"/>
    <property type="match status" value="2"/>
</dbReference>
<dbReference type="GO" id="GO:0005524">
    <property type="term" value="F:ATP binding"/>
    <property type="evidence" value="ECO:0007669"/>
    <property type="project" value="UniProtKB-KW"/>
</dbReference>
<dbReference type="GO" id="GO:0006438">
    <property type="term" value="P:valyl-tRNA aminoacylation"/>
    <property type="evidence" value="ECO:0007669"/>
    <property type="project" value="InterPro"/>
</dbReference>
<organism evidence="18 19">
    <name type="scientific">Maudiozyma barnettii</name>
    <dbReference type="NCBI Taxonomy" id="61262"/>
    <lineage>
        <taxon>Eukaryota</taxon>
        <taxon>Fungi</taxon>
        <taxon>Dikarya</taxon>
        <taxon>Ascomycota</taxon>
        <taxon>Saccharomycotina</taxon>
        <taxon>Saccharomycetes</taxon>
        <taxon>Saccharomycetales</taxon>
        <taxon>Saccharomycetaceae</taxon>
        <taxon>Maudiozyma</taxon>
    </lineage>
</organism>
<dbReference type="Pfam" id="PF00133">
    <property type="entry name" value="tRNA-synt_1"/>
    <property type="match status" value="1"/>
</dbReference>
<evidence type="ECO:0000256" key="14">
    <source>
        <dbReference type="RuleBase" id="RU363035"/>
    </source>
</evidence>
<dbReference type="GO" id="GO:0002161">
    <property type="term" value="F:aminoacyl-tRNA deacylase activity"/>
    <property type="evidence" value="ECO:0007669"/>
    <property type="project" value="InterPro"/>
</dbReference>
<dbReference type="EMBL" id="CAEFZW010000001">
    <property type="protein sequence ID" value="CAB4251894.1"/>
    <property type="molecule type" value="Genomic_DNA"/>
</dbReference>
<dbReference type="InterPro" id="IPR014729">
    <property type="entry name" value="Rossmann-like_a/b/a_fold"/>
</dbReference>
<dbReference type="InterPro" id="IPR001412">
    <property type="entry name" value="aa-tRNA-synth_I_CS"/>
</dbReference>
<keyword evidence="8 14" id="KW-0067">ATP-binding</keyword>
<evidence type="ECO:0000256" key="13">
    <source>
        <dbReference type="ARBA" id="ARBA00047552"/>
    </source>
</evidence>
<evidence type="ECO:0000259" key="17">
    <source>
        <dbReference type="Pfam" id="PF08264"/>
    </source>
</evidence>
<dbReference type="InterPro" id="IPR009008">
    <property type="entry name" value="Val/Leu/Ile-tRNA-synth_edit"/>
</dbReference>
<evidence type="ECO:0000256" key="3">
    <source>
        <dbReference type="ARBA" id="ARBA00005594"/>
    </source>
</evidence>
<dbReference type="InterPro" id="IPR002300">
    <property type="entry name" value="aa-tRNA-synth_Ia"/>
</dbReference>
<dbReference type="SUPFAM" id="SSF50677">
    <property type="entry name" value="ValRS/IleRS/LeuRS editing domain"/>
    <property type="match status" value="1"/>
</dbReference>
<evidence type="ECO:0000256" key="5">
    <source>
        <dbReference type="ARBA" id="ARBA00022490"/>
    </source>
</evidence>
<dbReference type="Gene3D" id="1.10.287.380">
    <property type="entry name" value="Valyl-tRNA synthetase, C-terminal domain"/>
    <property type="match status" value="1"/>
</dbReference>
<dbReference type="SUPFAM" id="SSF47323">
    <property type="entry name" value="Anticodon-binding domain of a subclass of class I aminoacyl-tRNA synthetases"/>
    <property type="match status" value="1"/>
</dbReference>
<proteinExistence type="inferred from homology"/>
<dbReference type="FunFam" id="1.10.730.10:FF:000009">
    <property type="entry name" value="Valine--tRNA ligase, mitochondrial"/>
    <property type="match status" value="1"/>
</dbReference>
<dbReference type="InterPro" id="IPR002303">
    <property type="entry name" value="Valyl-tRNA_ligase"/>
</dbReference>
<dbReference type="Proteomes" id="UP000644660">
    <property type="component" value="Unassembled WGS sequence"/>
</dbReference>
<feature type="domain" description="Aminoacyl-tRNA synthetase class Ia" evidence="16">
    <location>
        <begin position="48"/>
        <end position="677"/>
    </location>
</feature>
<comment type="similarity">
    <text evidence="3 14">Belongs to the class-I aminoacyl-tRNA synthetase family.</text>
</comment>
<dbReference type="RefSeq" id="XP_041403933.1">
    <property type="nucleotide sequence ID" value="XM_041547999.1"/>
</dbReference>
<reference evidence="18 19" key="1">
    <citation type="submission" date="2020-05" db="EMBL/GenBank/DDBJ databases">
        <authorList>
            <person name="Casaregola S."/>
            <person name="Devillers H."/>
            <person name="Grondin C."/>
        </authorList>
    </citation>
    <scope>NUCLEOTIDE SEQUENCE [LARGE SCALE GENOMIC DNA]</scope>
    <source>
        <strain evidence="18 19">CLIB 1767</strain>
    </source>
</reference>
<dbReference type="SUPFAM" id="SSF52374">
    <property type="entry name" value="Nucleotidylyl transferase"/>
    <property type="match status" value="1"/>
</dbReference>
<keyword evidence="15" id="KW-0175">Coiled coil</keyword>
<evidence type="ECO:0000313" key="18">
    <source>
        <dbReference type="EMBL" id="CAB4251894.1"/>
    </source>
</evidence>
<dbReference type="EC" id="6.1.1.9" evidence="4"/>
<comment type="subcellular location">
    <subcellularLocation>
        <location evidence="2">Cytoplasm</location>
    </subcellularLocation>
    <subcellularLocation>
        <location evidence="1">Mitochondrion</location>
    </subcellularLocation>
</comment>
<dbReference type="GO" id="GO:0004832">
    <property type="term" value="F:valine-tRNA ligase activity"/>
    <property type="evidence" value="ECO:0007669"/>
    <property type="project" value="UniProtKB-EC"/>
</dbReference>
<keyword evidence="7 14" id="KW-0547">Nucleotide-binding</keyword>
<dbReference type="CDD" id="cd00817">
    <property type="entry name" value="ValRS_core"/>
    <property type="match status" value="1"/>
</dbReference>
<comment type="catalytic activity">
    <reaction evidence="13">
        <text>tRNA(Val) + L-valine + ATP = L-valyl-tRNA(Val) + AMP + diphosphate</text>
        <dbReference type="Rhea" id="RHEA:10704"/>
        <dbReference type="Rhea" id="RHEA-COMP:9672"/>
        <dbReference type="Rhea" id="RHEA-COMP:9708"/>
        <dbReference type="ChEBI" id="CHEBI:30616"/>
        <dbReference type="ChEBI" id="CHEBI:33019"/>
        <dbReference type="ChEBI" id="CHEBI:57762"/>
        <dbReference type="ChEBI" id="CHEBI:78442"/>
        <dbReference type="ChEBI" id="CHEBI:78537"/>
        <dbReference type="ChEBI" id="CHEBI:456215"/>
        <dbReference type="EC" id="6.1.1.9"/>
    </reaction>
</comment>
<evidence type="ECO:0000256" key="8">
    <source>
        <dbReference type="ARBA" id="ARBA00022840"/>
    </source>
</evidence>
<evidence type="ECO:0000256" key="7">
    <source>
        <dbReference type="ARBA" id="ARBA00022741"/>
    </source>
</evidence>
<protein>
    <recommendedName>
        <fullName evidence="12">Valine--tRNA ligase, mitochondrial</fullName>
        <ecNumber evidence="4">6.1.1.9</ecNumber>
    </recommendedName>
    <alternativeName>
        <fullName evidence="11">Valyl-tRNA synthetase</fullName>
    </alternativeName>
</protein>
<accession>A0A8H2VAW7</accession>
<keyword evidence="6 14" id="KW-0436">Ligase</keyword>
<dbReference type="PANTHER" id="PTHR11946">
    <property type="entry name" value="VALYL-TRNA SYNTHETASES"/>
    <property type="match status" value="1"/>
</dbReference>
<evidence type="ECO:0000313" key="19">
    <source>
        <dbReference type="Proteomes" id="UP000644660"/>
    </source>
</evidence>
<dbReference type="GO" id="GO:0005739">
    <property type="term" value="C:mitochondrion"/>
    <property type="evidence" value="ECO:0007669"/>
    <property type="project" value="UniProtKB-SubCell"/>
</dbReference>
<dbReference type="FunFam" id="3.40.50.620:FF:000078">
    <property type="entry name" value="Valine--tRNA ligase, mitochondrial"/>
    <property type="match status" value="1"/>
</dbReference>
<keyword evidence="5" id="KW-0963">Cytoplasm</keyword>
<dbReference type="NCBIfam" id="TIGR00422">
    <property type="entry name" value="valS"/>
    <property type="match status" value="1"/>
</dbReference>
<dbReference type="PROSITE" id="PS00178">
    <property type="entry name" value="AA_TRNA_LIGASE_I"/>
    <property type="match status" value="1"/>
</dbReference>
<evidence type="ECO:0000256" key="15">
    <source>
        <dbReference type="SAM" id="Coils"/>
    </source>
</evidence>
<dbReference type="AlphaFoldDB" id="A0A8H2VAW7"/>
<gene>
    <name evidence="18" type="ORF">KABA2_01S01276</name>
</gene>
<dbReference type="InterPro" id="IPR037118">
    <property type="entry name" value="Val-tRNA_synth_C_sf"/>
</dbReference>
<dbReference type="OrthoDB" id="629407at2759"/>
<keyword evidence="10 14" id="KW-0030">Aminoacyl-tRNA synthetase</keyword>
<dbReference type="Pfam" id="PF08264">
    <property type="entry name" value="Anticodon_1"/>
    <property type="match status" value="1"/>
</dbReference>
<dbReference type="FunFam" id="3.40.50.620:FF:000020">
    <property type="entry name" value="Valine--tRNA ligase, mitochondrial"/>
    <property type="match status" value="1"/>
</dbReference>
<evidence type="ECO:0000259" key="16">
    <source>
        <dbReference type="Pfam" id="PF00133"/>
    </source>
</evidence>
<dbReference type="NCBIfam" id="NF004349">
    <property type="entry name" value="PRK05729.1"/>
    <property type="match status" value="1"/>
</dbReference>
<name>A0A8H2VAW7_9SACH</name>
<comment type="caution">
    <text evidence="18">The sequence shown here is derived from an EMBL/GenBank/DDBJ whole genome shotgun (WGS) entry which is preliminary data.</text>
</comment>
<evidence type="ECO:0000256" key="2">
    <source>
        <dbReference type="ARBA" id="ARBA00004496"/>
    </source>
</evidence>
<dbReference type="InterPro" id="IPR013155">
    <property type="entry name" value="M/V/L/I-tRNA-synth_anticd-bd"/>
</dbReference>
<evidence type="ECO:0000256" key="12">
    <source>
        <dbReference type="ARBA" id="ARBA00040837"/>
    </source>
</evidence>
<dbReference type="GeneID" id="64855006"/>
<dbReference type="CDD" id="cd07962">
    <property type="entry name" value="Anticodon_Ia_Val"/>
    <property type="match status" value="1"/>
</dbReference>
<dbReference type="GO" id="GO:0005829">
    <property type="term" value="C:cytosol"/>
    <property type="evidence" value="ECO:0007669"/>
    <property type="project" value="TreeGrafter"/>
</dbReference>
<evidence type="ECO:0000256" key="10">
    <source>
        <dbReference type="ARBA" id="ARBA00023146"/>
    </source>
</evidence>
<dbReference type="Gene3D" id="3.90.740.10">
    <property type="entry name" value="Valyl/Leucyl/Isoleucyl-tRNA synthetase, editing domain"/>
    <property type="match status" value="1"/>
</dbReference>